<dbReference type="InterPro" id="IPR001173">
    <property type="entry name" value="Glyco_trans_2-like"/>
</dbReference>
<keyword evidence="4" id="KW-0472">Membrane</keyword>
<evidence type="ECO:0000313" key="6">
    <source>
        <dbReference type="EMBL" id="MBM7585301.1"/>
    </source>
</evidence>
<comment type="caution">
    <text evidence="6">The sequence shown here is derived from an EMBL/GenBank/DDBJ whole genome shotgun (WGS) entry which is preliminary data.</text>
</comment>
<keyword evidence="2 6" id="KW-0328">Glycosyltransferase</keyword>
<comment type="similarity">
    <text evidence="1">Belongs to the glycosyltransferase 2 family.</text>
</comment>
<evidence type="ECO:0000313" key="7">
    <source>
        <dbReference type="Proteomes" id="UP001646157"/>
    </source>
</evidence>
<feature type="domain" description="Glycosyltransferase 2-like" evidence="5">
    <location>
        <begin position="103"/>
        <end position="273"/>
    </location>
</feature>
<evidence type="ECO:0000256" key="1">
    <source>
        <dbReference type="ARBA" id="ARBA00006739"/>
    </source>
</evidence>
<reference evidence="6 7" key="1">
    <citation type="submission" date="2021-01" db="EMBL/GenBank/DDBJ databases">
        <title>Genomic Encyclopedia of Type Strains, Phase IV (KMG-IV): sequencing the most valuable type-strain genomes for metagenomic binning, comparative biology and taxonomic classification.</title>
        <authorList>
            <person name="Goeker M."/>
        </authorList>
    </citation>
    <scope>NUCLEOTIDE SEQUENCE [LARGE SCALE GENOMIC DNA]</scope>
    <source>
        <strain evidence="6 7">DSM 24834</strain>
    </source>
</reference>
<sequence length="451" mass="51537">MKLVSRHVRRIPIPPSPEKSMYVSVHQKFWLSHGVAILWSLIAIYLSIPWVNDLNNIVTTPGAIFIIGGISYVPGYLNAFLVISLIFDRQPEFKNKWPEIPVSILIACRNEADNIANTLKYIYHQDYTVPIKVVVVDNGSTDDTVEAALRAGEELMLDLRVIHEGNPGKFNALNTGIKHVSTDFVITLDADTLLHRSAVRYLVARMESAPEQVCAVAGSVLVRNSRQNLLTRIQEWDYFLGIASIKRLQGLYQGTLVAQGAYSIYKVQAVEEVGGWPDAIGEDIVLTWKFLQKNWKVYFEPLAVAFTDVPTTLPHFIKQRSRWARGMIEALKQTKPWQQPAIFSKYLTGINLIMPYMDLTYTFSWLPGLILAFFGFYWIVGPMTLLVLPLTLISYGILYRYQKSVFNDLDLRVRKNTIGFFLFVLCYQMLMAPVSVWGYLQEAFKLQRIWK</sequence>
<evidence type="ECO:0000256" key="4">
    <source>
        <dbReference type="SAM" id="Phobius"/>
    </source>
</evidence>
<accession>A0ABS2NBR7</accession>
<dbReference type="EMBL" id="JAFBDZ010000002">
    <property type="protein sequence ID" value="MBM7585301.1"/>
    <property type="molecule type" value="Genomic_DNA"/>
</dbReference>
<gene>
    <name evidence="6" type="ORF">JOC86_001843</name>
</gene>
<dbReference type="GO" id="GO:0016757">
    <property type="term" value="F:glycosyltransferase activity"/>
    <property type="evidence" value="ECO:0007669"/>
    <property type="project" value="UniProtKB-KW"/>
</dbReference>
<feature type="transmembrane region" description="Helical" evidence="4">
    <location>
        <begin position="365"/>
        <end position="398"/>
    </location>
</feature>
<dbReference type="PANTHER" id="PTHR43630">
    <property type="entry name" value="POLY-BETA-1,6-N-ACETYL-D-GLUCOSAMINE SYNTHASE"/>
    <property type="match status" value="1"/>
</dbReference>
<dbReference type="Gene3D" id="3.90.550.10">
    <property type="entry name" value="Spore Coat Polysaccharide Biosynthesis Protein SpsA, Chain A"/>
    <property type="match status" value="1"/>
</dbReference>
<protein>
    <submittedName>
        <fullName evidence="6">Biofilm PGA synthesis N-glycosyltransferase PgaC</fullName>
        <ecNumber evidence="6">2.4.-.-</ecNumber>
    </submittedName>
</protein>
<feature type="transmembrane region" description="Helical" evidence="4">
    <location>
        <begin position="29"/>
        <end position="51"/>
    </location>
</feature>
<dbReference type="Proteomes" id="UP001646157">
    <property type="component" value="Unassembled WGS sequence"/>
</dbReference>
<evidence type="ECO:0000256" key="2">
    <source>
        <dbReference type="ARBA" id="ARBA00022676"/>
    </source>
</evidence>
<keyword evidence="4" id="KW-1133">Transmembrane helix</keyword>
<organism evidence="6 7">
    <name type="scientific">Rossellomorea pakistanensis</name>
    <dbReference type="NCBI Taxonomy" id="992288"/>
    <lineage>
        <taxon>Bacteria</taxon>
        <taxon>Bacillati</taxon>
        <taxon>Bacillota</taxon>
        <taxon>Bacilli</taxon>
        <taxon>Bacillales</taxon>
        <taxon>Bacillaceae</taxon>
        <taxon>Rossellomorea</taxon>
    </lineage>
</organism>
<feature type="transmembrane region" description="Helical" evidence="4">
    <location>
        <begin position="418"/>
        <end position="440"/>
    </location>
</feature>
<feature type="transmembrane region" description="Helical" evidence="4">
    <location>
        <begin position="63"/>
        <end position="87"/>
    </location>
</feature>
<name>A0ABS2NBR7_9BACI</name>
<keyword evidence="7" id="KW-1185">Reference proteome</keyword>
<dbReference type="SUPFAM" id="SSF53448">
    <property type="entry name" value="Nucleotide-diphospho-sugar transferases"/>
    <property type="match status" value="1"/>
</dbReference>
<keyword evidence="4" id="KW-0812">Transmembrane</keyword>
<dbReference type="Pfam" id="PF00535">
    <property type="entry name" value="Glycos_transf_2"/>
    <property type="match status" value="1"/>
</dbReference>
<dbReference type="PANTHER" id="PTHR43630:SF1">
    <property type="entry name" value="POLY-BETA-1,6-N-ACETYL-D-GLUCOSAMINE SYNTHASE"/>
    <property type="match status" value="1"/>
</dbReference>
<proteinExistence type="inferred from homology"/>
<keyword evidence="3 6" id="KW-0808">Transferase</keyword>
<evidence type="ECO:0000256" key="3">
    <source>
        <dbReference type="ARBA" id="ARBA00022679"/>
    </source>
</evidence>
<dbReference type="InterPro" id="IPR029044">
    <property type="entry name" value="Nucleotide-diphossugar_trans"/>
</dbReference>
<evidence type="ECO:0000259" key="5">
    <source>
        <dbReference type="Pfam" id="PF00535"/>
    </source>
</evidence>
<dbReference type="CDD" id="cd06423">
    <property type="entry name" value="CESA_like"/>
    <property type="match status" value="1"/>
</dbReference>
<dbReference type="EC" id="2.4.-.-" evidence="6"/>